<sequence length="136" mass="16194">MPYFYFIFLVFHFLFFVNLESYSQSFYKYEFRIFKEGKLITDKSRNVRVEAGKYNLYTQKYIRLPDTCTDPGKYCFTGLFDCLEESNEKLLLKIFTKNDSMIIYTSVSLDSLVYMPGEYFFDQSNAGYFNIVGSKH</sequence>
<dbReference type="EMBL" id="BBLT01000006">
    <property type="protein sequence ID" value="GAL86012.1"/>
    <property type="molecule type" value="Genomic_DNA"/>
</dbReference>
<gene>
    <name evidence="1" type="ORF">MYP_3241</name>
</gene>
<dbReference type="Proteomes" id="UP000030185">
    <property type="component" value="Unassembled WGS sequence"/>
</dbReference>
<evidence type="ECO:0000313" key="2">
    <source>
        <dbReference type="Proteomes" id="UP000030185"/>
    </source>
</evidence>
<keyword evidence="2" id="KW-1185">Reference proteome</keyword>
<dbReference type="RefSeq" id="WP_045465119.1">
    <property type="nucleotide sequence ID" value="NZ_BBLT01000006.1"/>
</dbReference>
<dbReference type="AlphaFoldDB" id="A0A098LHV9"/>
<organism evidence="1 2">
    <name type="scientific">Sporocytophaga myxococcoides</name>
    <dbReference type="NCBI Taxonomy" id="153721"/>
    <lineage>
        <taxon>Bacteria</taxon>
        <taxon>Pseudomonadati</taxon>
        <taxon>Bacteroidota</taxon>
        <taxon>Cytophagia</taxon>
        <taxon>Cytophagales</taxon>
        <taxon>Cytophagaceae</taxon>
        <taxon>Sporocytophaga</taxon>
    </lineage>
</organism>
<dbReference type="STRING" id="153721.MYP_3241"/>
<evidence type="ECO:0000313" key="1">
    <source>
        <dbReference type="EMBL" id="GAL86012.1"/>
    </source>
</evidence>
<protein>
    <submittedName>
        <fullName evidence="1">Uncharacterized protein</fullName>
    </submittedName>
</protein>
<proteinExistence type="predicted"/>
<comment type="caution">
    <text evidence="1">The sequence shown here is derived from an EMBL/GenBank/DDBJ whole genome shotgun (WGS) entry which is preliminary data.</text>
</comment>
<reference evidence="1 2" key="1">
    <citation type="submission" date="2014-09" db="EMBL/GenBank/DDBJ databases">
        <title>Sporocytophaga myxococcoides PG-01 genome sequencing.</title>
        <authorList>
            <person name="Liu L."/>
            <person name="Gao P.J."/>
            <person name="Chen G.J."/>
            <person name="Wang L.S."/>
        </authorList>
    </citation>
    <scope>NUCLEOTIDE SEQUENCE [LARGE SCALE GENOMIC DNA]</scope>
    <source>
        <strain evidence="1 2">PG-01</strain>
    </source>
</reference>
<name>A0A098LHV9_9BACT</name>
<accession>A0A098LHV9</accession>